<dbReference type="GO" id="GO:0004888">
    <property type="term" value="F:transmembrane signaling receptor activity"/>
    <property type="evidence" value="ECO:0007669"/>
    <property type="project" value="InterPro"/>
</dbReference>
<evidence type="ECO:0000256" key="1">
    <source>
        <dbReference type="ARBA" id="ARBA00004141"/>
    </source>
</evidence>
<keyword evidence="3 6" id="KW-0812">Transmembrane</keyword>
<dbReference type="EMBL" id="BTRK01000004">
    <property type="protein sequence ID" value="GMR47132.1"/>
    <property type="molecule type" value="Genomic_DNA"/>
</dbReference>
<comment type="caution">
    <text evidence="7">The sequence shown here is derived from an EMBL/GenBank/DDBJ whole genome shotgun (WGS) entry which is preliminary data.</text>
</comment>
<evidence type="ECO:0000256" key="6">
    <source>
        <dbReference type="RuleBase" id="RU280813"/>
    </source>
</evidence>
<evidence type="ECO:0000313" key="7">
    <source>
        <dbReference type="EMBL" id="GMR47132.1"/>
    </source>
</evidence>
<feature type="transmembrane region" description="Helical" evidence="6">
    <location>
        <begin position="40"/>
        <end position="64"/>
    </location>
</feature>
<evidence type="ECO:0000256" key="4">
    <source>
        <dbReference type="ARBA" id="ARBA00022989"/>
    </source>
</evidence>
<evidence type="ECO:0000256" key="2">
    <source>
        <dbReference type="ARBA" id="ARBA00005692"/>
    </source>
</evidence>
<feature type="transmembrane region" description="Helical" evidence="6">
    <location>
        <begin position="90"/>
        <end position="113"/>
    </location>
</feature>
<dbReference type="InterPro" id="IPR000609">
    <property type="entry name" value="7TM_GPCR_serpentine_rcpt_Srg"/>
</dbReference>
<evidence type="ECO:0000313" key="8">
    <source>
        <dbReference type="Proteomes" id="UP001328107"/>
    </source>
</evidence>
<organism evidence="7 8">
    <name type="scientific">Pristionchus mayeri</name>
    <dbReference type="NCBI Taxonomy" id="1317129"/>
    <lineage>
        <taxon>Eukaryota</taxon>
        <taxon>Metazoa</taxon>
        <taxon>Ecdysozoa</taxon>
        <taxon>Nematoda</taxon>
        <taxon>Chromadorea</taxon>
        <taxon>Rhabditida</taxon>
        <taxon>Rhabditina</taxon>
        <taxon>Diplogasteromorpha</taxon>
        <taxon>Diplogasteroidea</taxon>
        <taxon>Neodiplogasteridae</taxon>
        <taxon>Pristionchus</taxon>
    </lineage>
</organism>
<keyword evidence="4 6" id="KW-1133">Transmembrane helix</keyword>
<dbReference type="Pfam" id="PF02118">
    <property type="entry name" value="Srg"/>
    <property type="match status" value="1"/>
</dbReference>
<gene>
    <name evidence="7" type="ORF">PMAYCL1PPCAC_17327</name>
</gene>
<sequence length="196" mass="22646">MNIFGVTGSTIGKIFIAAHRYAVMRHMNMLENVWSNQLKLFLTGVLLFLSSCICIHLFFCGYSYTINEGVTLVSYLDDECIVVDKSVCSFIYFIFIIVSVYFTVITSRQLYTIQKNANVKSKTKRLIMEQQRKMFIIVSVCSITHLIKAIHQFCWIFVAYFHLTEFNSILQATYVYSHYLATYSASLTLVILSKRV</sequence>
<dbReference type="AlphaFoldDB" id="A0AAN5CMG3"/>
<feature type="transmembrane region" description="Helical" evidence="6">
    <location>
        <begin position="173"/>
        <end position="192"/>
    </location>
</feature>
<comment type="subcellular location">
    <subcellularLocation>
        <location evidence="1">Membrane</location>
        <topology evidence="1">Multi-pass membrane protein</topology>
    </subcellularLocation>
</comment>
<keyword evidence="8" id="KW-1185">Reference proteome</keyword>
<evidence type="ECO:0000256" key="3">
    <source>
        <dbReference type="ARBA" id="ARBA00022692"/>
    </source>
</evidence>
<feature type="transmembrane region" description="Helical" evidence="6">
    <location>
        <begin position="134"/>
        <end position="161"/>
    </location>
</feature>
<dbReference type="GO" id="GO:0007606">
    <property type="term" value="P:sensory perception of chemical stimulus"/>
    <property type="evidence" value="ECO:0007669"/>
    <property type="project" value="UniProtKB-UniRule"/>
</dbReference>
<dbReference type="Proteomes" id="UP001328107">
    <property type="component" value="Unassembled WGS sequence"/>
</dbReference>
<dbReference type="PANTHER" id="PTHR31552">
    <property type="entry name" value="SERPENTINE RECEPTOR CLASS GAMMA"/>
    <property type="match status" value="1"/>
</dbReference>
<accession>A0AAN5CMG3</accession>
<protein>
    <recommendedName>
        <fullName evidence="6">Serpentine receptor class gamma</fullName>
    </recommendedName>
</protein>
<name>A0AAN5CMG3_9BILA</name>
<dbReference type="PANTHER" id="PTHR31552:SF31">
    <property type="entry name" value="SERPENTINE RECEPTOR CLASS GAMMA"/>
    <property type="match status" value="1"/>
</dbReference>
<evidence type="ECO:0000256" key="5">
    <source>
        <dbReference type="ARBA" id="ARBA00023136"/>
    </source>
</evidence>
<comment type="similarity">
    <text evidence="2 6">Belongs to the nematode receptor-like protein srg family.</text>
</comment>
<proteinExistence type="inferred from homology"/>
<keyword evidence="5 6" id="KW-0472">Membrane</keyword>
<dbReference type="GO" id="GO:0016020">
    <property type="term" value="C:membrane"/>
    <property type="evidence" value="ECO:0007669"/>
    <property type="project" value="UniProtKB-SubCell"/>
</dbReference>
<comment type="caution">
    <text evidence="6">Lacks conserved residue(s) required for the propagation of feature annotation.</text>
</comment>
<reference evidence="8" key="1">
    <citation type="submission" date="2022-10" db="EMBL/GenBank/DDBJ databases">
        <title>Genome assembly of Pristionchus species.</title>
        <authorList>
            <person name="Yoshida K."/>
            <person name="Sommer R.J."/>
        </authorList>
    </citation>
    <scope>NUCLEOTIDE SEQUENCE [LARGE SCALE GENOMIC DNA]</scope>
    <source>
        <strain evidence="8">RS5460</strain>
    </source>
</reference>